<dbReference type="Proteomes" id="UP000515163">
    <property type="component" value="Unplaced"/>
</dbReference>
<dbReference type="InParanoid" id="A0A6P8HZE8"/>
<dbReference type="KEGG" id="aten:116294507"/>
<keyword evidence="1" id="KW-0812">Transmembrane</keyword>
<evidence type="ECO:0000313" key="2">
    <source>
        <dbReference type="Proteomes" id="UP000515163"/>
    </source>
</evidence>
<sequence>MSTYSTALQLGATNGRTVLYSLLFITIEACVWLYEVWKRVSVWFLNCQILIITRWMYLNPDLRIFVDDIGLFRVYNVKVKWKDEVILSVEELHVSLEWKLTNLRNVSFRLHVKNLFKKLDSLEFMFTFNLYWRILPSPSTSTGLEHNQELKDEIKPQLTRLHATDGRIVMRLSRDSVSSRPSPKILLKVMHIMIYNYVQ</sequence>
<gene>
    <name evidence="3" type="primary">LOC116294507</name>
</gene>
<accession>A0A6P8HZE8</accession>
<keyword evidence="2" id="KW-1185">Reference proteome</keyword>
<proteinExistence type="predicted"/>
<reference evidence="3" key="1">
    <citation type="submission" date="2025-08" db="UniProtKB">
        <authorList>
            <consortium name="RefSeq"/>
        </authorList>
    </citation>
    <scope>IDENTIFICATION</scope>
    <source>
        <tissue evidence="3">Tentacle</tissue>
    </source>
</reference>
<dbReference type="AlphaFoldDB" id="A0A6P8HZE8"/>
<evidence type="ECO:0000313" key="3">
    <source>
        <dbReference type="RefSeq" id="XP_031557987.1"/>
    </source>
</evidence>
<name>A0A6P8HZE8_ACTTE</name>
<organism evidence="2 3">
    <name type="scientific">Actinia tenebrosa</name>
    <name type="common">Australian red waratah sea anemone</name>
    <dbReference type="NCBI Taxonomy" id="6105"/>
    <lineage>
        <taxon>Eukaryota</taxon>
        <taxon>Metazoa</taxon>
        <taxon>Cnidaria</taxon>
        <taxon>Anthozoa</taxon>
        <taxon>Hexacorallia</taxon>
        <taxon>Actiniaria</taxon>
        <taxon>Actiniidae</taxon>
        <taxon>Actinia</taxon>
    </lineage>
</organism>
<feature type="transmembrane region" description="Helical" evidence="1">
    <location>
        <begin position="17"/>
        <end position="34"/>
    </location>
</feature>
<evidence type="ECO:0000256" key="1">
    <source>
        <dbReference type="SAM" id="Phobius"/>
    </source>
</evidence>
<keyword evidence="1" id="KW-1133">Transmembrane helix</keyword>
<keyword evidence="1" id="KW-0472">Membrane</keyword>
<dbReference type="RefSeq" id="XP_031557987.1">
    <property type="nucleotide sequence ID" value="XM_031702127.1"/>
</dbReference>
<feature type="transmembrane region" description="Helical" evidence="1">
    <location>
        <begin position="40"/>
        <end position="57"/>
    </location>
</feature>
<protein>
    <submittedName>
        <fullName evidence="3">Uncharacterized protein LOC116294507</fullName>
    </submittedName>
</protein>
<dbReference type="GeneID" id="116294507"/>